<feature type="compositionally biased region" description="Low complexity" evidence="1">
    <location>
        <begin position="23"/>
        <end position="37"/>
    </location>
</feature>
<comment type="caution">
    <text evidence="2">The sequence shown here is derived from an EMBL/GenBank/DDBJ whole genome shotgun (WGS) entry which is preliminary data.</text>
</comment>
<evidence type="ECO:0000313" key="3">
    <source>
        <dbReference type="Proteomes" id="UP000807825"/>
    </source>
</evidence>
<accession>A0A9D6V534</accession>
<feature type="compositionally biased region" description="Basic and acidic residues" evidence="1">
    <location>
        <begin position="38"/>
        <end position="48"/>
    </location>
</feature>
<gene>
    <name evidence="2" type="ORF">HY912_22355</name>
</gene>
<name>A0A9D6V534_9BACT</name>
<dbReference type="Proteomes" id="UP000807825">
    <property type="component" value="Unassembled WGS sequence"/>
</dbReference>
<protein>
    <submittedName>
        <fullName evidence="2">Uncharacterized protein</fullName>
    </submittedName>
</protein>
<sequence>MKWGKQDKPAAIGAEPGSFQGAAVGVSSSQAQVQSQASDRKFQWGRRE</sequence>
<dbReference type="AlphaFoldDB" id="A0A9D6V534"/>
<reference evidence="2" key="1">
    <citation type="submission" date="2020-07" db="EMBL/GenBank/DDBJ databases">
        <title>Huge and variable diversity of episymbiotic CPR bacteria and DPANN archaea in groundwater ecosystems.</title>
        <authorList>
            <person name="He C.Y."/>
            <person name="Keren R."/>
            <person name="Whittaker M."/>
            <person name="Farag I.F."/>
            <person name="Doudna J."/>
            <person name="Cate J.H.D."/>
            <person name="Banfield J.F."/>
        </authorList>
    </citation>
    <scope>NUCLEOTIDE SEQUENCE</scope>
    <source>
        <strain evidence="2">NC_groundwater_1664_Pr3_B-0.1um_52_9</strain>
    </source>
</reference>
<evidence type="ECO:0000256" key="1">
    <source>
        <dbReference type="SAM" id="MobiDB-lite"/>
    </source>
</evidence>
<dbReference type="EMBL" id="JACRDE010000583">
    <property type="protein sequence ID" value="MBI5252246.1"/>
    <property type="molecule type" value="Genomic_DNA"/>
</dbReference>
<proteinExistence type="predicted"/>
<evidence type="ECO:0000313" key="2">
    <source>
        <dbReference type="EMBL" id="MBI5252246.1"/>
    </source>
</evidence>
<organism evidence="2 3">
    <name type="scientific">Desulfomonile tiedjei</name>
    <dbReference type="NCBI Taxonomy" id="2358"/>
    <lineage>
        <taxon>Bacteria</taxon>
        <taxon>Pseudomonadati</taxon>
        <taxon>Thermodesulfobacteriota</taxon>
        <taxon>Desulfomonilia</taxon>
        <taxon>Desulfomonilales</taxon>
        <taxon>Desulfomonilaceae</taxon>
        <taxon>Desulfomonile</taxon>
    </lineage>
</organism>
<feature type="region of interest" description="Disordered" evidence="1">
    <location>
        <begin position="23"/>
        <end position="48"/>
    </location>
</feature>